<sequence length="133" mass="15519">MDLSMDQYNFQSSLSTHDLVVQQLCVKLKGTEAFSVALRPPQTSWVYCGKRRYACFPWIGWQDCARIMLQGLTWISKQEDWNYPPGSGEMRRDELCQFAIDYTICRRSQPFCVEEMLRADCEKEEESKQGLKG</sequence>
<evidence type="ECO:0000313" key="1">
    <source>
        <dbReference type="EMBL" id="KAJ7416904.1"/>
    </source>
</evidence>
<organism evidence="1 2">
    <name type="scientific">Willisornis vidua</name>
    <name type="common">Xingu scale-backed antbird</name>
    <dbReference type="NCBI Taxonomy" id="1566151"/>
    <lineage>
        <taxon>Eukaryota</taxon>
        <taxon>Metazoa</taxon>
        <taxon>Chordata</taxon>
        <taxon>Craniata</taxon>
        <taxon>Vertebrata</taxon>
        <taxon>Euteleostomi</taxon>
        <taxon>Archelosauria</taxon>
        <taxon>Archosauria</taxon>
        <taxon>Dinosauria</taxon>
        <taxon>Saurischia</taxon>
        <taxon>Theropoda</taxon>
        <taxon>Coelurosauria</taxon>
        <taxon>Aves</taxon>
        <taxon>Neognathae</taxon>
        <taxon>Neoaves</taxon>
        <taxon>Telluraves</taxon>
        <taxon>Australaves</taxon>
        <taxon>Passeriformes</taxon>
        <taxon>Thamnophilidae</taxon>
        <taxon>Willisornis</taxon>
    </lineage>
</organism>
<name>A0ABQ9DEG8_9PASS</name>
<keyword evidence="2" id="KW-1185">Reference proteome</keyword>
<comment type="caution">
    <text evidence="1">The sequence shown here is derived from an EMBL/GenBank/DDBJ whole genome shotgun (WGS) entry which is preliminary data.</text>
</comment>
<evidence type="ECO:0000313" key="2">
    <source>
        <dbReference type="Proteomes" id="UP001145742"/>
    </source>
</evidence>
<protein>
    <submittedName>
        <fullName evidence="1">Uncharacterized protein</fullName>
    </submittedName>
</protein>
<dbReference type="Proteomes" id="UP001145742">
    <property type="component" value="Unassembled WGS sequence"/>
</dbReference>
<accession>A0ABQ9DEG8</accession>
<proteinExistence type="predicted"/>
<dbReference type="EMBL" id="WHWB01033789">
    <property type="protein sequence ID" value="KAJ7416904.1"/>
    <property type="molecule type" value="Genomic_DNA"/>
</dbReference>
<gene>
    <name evidence="1" type="ORF">WISP_67590</name>
</gene>
<reference evidence="1" key="1">
    <citation type="submission" date="2019-10" db="EMBL/GenBank/DDBJ databases">
        <authorList>
            <person name="Soares A.E.R."/>
            <person name="Aleixo A."/>
            <person name="Schneider P."/>
            <person name="Miyaki C.Y."/>
            <person name="Schneider M.P."/>
            <person name="Mello C."/>
            <person name="Vasconcelos A.T.R."/>
        </authorList>
    </citation>
    <scope>NUCLEOTIDE SEQUENCE</scope>
    <source>
        <tissue evidence="1">Muscle</tissue>
    </source>
</reference>